<organism evidence="5 6">
    <name type="scientific">Leifsonia aquatica</name>
    <name type="common">Corynebacterium aquaticum</name>
    <dbReference type="NCBI Taxonomy" id="144185"/>
    <lineage>
        <taxon>Bacteria</taxon>
        <taxon>Bacillati</taxon>
        <taxon>Actinomycetota</taxon>
        <taxon>Actinomycetes</taxon>
        <taxon>Micrococcales</taxon>
        <taxon>Microbacteriaceae</taxon>
        <taxon>Leifsonia</taxon>
    </lineage>
</organism>
<gene>
    <name evidence="5" type="ORF">FHX33_004221</name>
</gene>
<dbReference type="Pfam" id="PF13377">
    <property type="entry name" value="Peripla_BP_3"/>
    <property type="match status" value="1"/>
</dbReference>
<dbReference type="InterPro" id="IPR028082">
    <property type="entry name" value="Peripla_BP_I"/>
</dbReference>
<dbReference type="SMART" id="SM00354">
    <property type="entry name" value="HTH_LACI"/>
    <property type="match status" value="1"/>
</dbReference>
<protein>
    <submittedName>
        <fullName evidence="5">DNA-binding LacI/PurR family transcriptional regulator</fullName>
    </submittedName>
</protein>
<evidence type="ECO:0000259" key="4">
    <source>
        <dbReference type="PROSITE" id="PS50932"/>
    </source>
</evidence>
<dbReference type="CDD" id="cd01392">
    <property type="entry name" value="HTH_LacI"/>
    <property type="match status" value="1"/>
</dbReference>
<name>A0A7W4V0P7_LEIAQ</name>
<dbReference type="GO" id="GO:0000976">
    <property type="term" value="F:transcription cis-regulatory region binding"/>
    <property type="evidence" value="ECO:0007669"/>
    <property type="project" value="TreeGrafter"/>
</dbReference>
<evidence type="ECO:0000313" key="6">
    <source>
        <dbReference type="Proteomes" id="UP000538196"/>
    </source>
</evidence>
<feature type="domain" description="HTH lacI-type" evidence="4">
    <location>
        <begin position="4"/>
        <end position="58"/>
    </location>
</feature>
<evidence type="ECO:0000313" key="5">
    <source>
        <dbReference type="EMBL" id="MBB2969437.1"/>
    </source>
</evidence>
<accession>A0A7W4V0P7</accession>
<comment type="caution">
    <text evidence="5">The sequence shown here is derived from an EMBL/GenBank/DDBJ whole genome shotgun (WGS) entry which is preliminary data.</text>
</comment>
<dbReference type="SUPFAM" id="SSF53822">
    <property type="entry name" value="Periplasmic binding protein-like I"/>
    <property type="match status" value="1"/>
</dbReference>
<keyword evidence="1" id="KW-0805">Transcription regulation</keyword>
<keyword evidence="3" id="KW-0804">Transcription</keyword>
<keyword evidence="2 5" id="KW-0238">DNA-binding</keyword>
<dbReference type="AlphaFoldDB" id="A0A7W4V0P7"/>
<dbReference type="EMBL" id="JACHVP010000007">
    <property type="protein sequence ID" value="MBB2969437.1"/>
    <property type="molecule type" value="Genomic_DNA"/>
</dbReference>
<dbReference type="PANTHER" id="PTHR30146">
    <property type="entry name" value="LACI-RELATED TRANSCRIPTIONAL REPRESSOR"/>
    <property type="match status" value="1"/>
</dbReference>
<dbReference type="InterPro" id="IPR046335">
    <property type="entry name" value="LacI/GalR-like_sensor"/>
</dbReference>
<dbReference type="Pfam" id="PF00356">
    <property type="entry name" value="LacI"/>
    <property type="match status" value="1"/>
</dbReference>
<dbReference type="PANTHER" id="PTHR30146:SF109">
    <property type="entry name" value="HTH-TYPE TRANSCRIPTIONAL REGULATOR GALS"/>
    <property type="match status" value="1"/>
</dbReference>
<dbReference type="InterPro" id="IPR000843">
    <property type="entry name" value="HTH_LacI"/>
</dbReference>
<reference evidence="5 6" key="1">
    <citation type="submission" date="2020-08" db="EMBL/GenBank/DDBJ databases">
        <title>Sequencing the genomes of 1000 actinobacteria strains.</title>
        <authorList>
            <person name="Klenk H.-P."/>
        </authorList>
    </citation>
    <scope>NUCLEOTIDE SEQUENCE [LARGE SCALE GENOMIC DNA]</scope>
    <source>
        <strain evidence="5 6">DSM 20146</strain>
    </source>
</reference>
<dbReference type="GO" id="GO:0003700">
    <property type="term" value="F:DNA-binding transcription factor activity"/>
    <property type="evidence" value="ECO:0007669"/>
    <property type="project" value="TreeGrafter"/>
</dbReference>
<dbReference type="InterPro" id="IPR010982">
    <property type="entry name" value="Lambda_DNA-bd_dom_sf"/>
</dbReference>
<dbReference type="SUPFAM" id="SSF47413">
    <property type="entry name" value="lambda repressor-like DNA-binding domains"/>
    <property type="match status" value="1"/>
</dbReference>
<keyword evidence="6" id="KW-1185">Reference proteome</keyword>
<sequence>MPTTTLADIAERAGISAAAVSLALNGKKGVSEETRARVLAIAKESGYRINRLGRALRQSRAGAVGLYLPESAVHFGYYTETTLGLTERLHEADLSLLIVPSTPTSPRIESFPPVDGFILIEPHSDDEGAAMILGQGLPVVTGDSPPPGFPDPWGIVESPNTRTTREVLDRFVAHGAQKPGLLLVEQVSAWAQELEAAYRAWCAERRLEPRVLLTTIHEENATLAARLGDWTRKQGVDAILVGADGVAVRIAGLLRSLGLRPGADIKLVSGVDSLIMEFHTPPITSVDLQPREFGRACGELLLELMEGDRPAETVRRGLDAILRVRDSG</sequence>
<proteinExistence type="predicted"/>
<evidence type="ECO:0000256" key="2">
    <source>
        <dbReference type="ARBA" id="ARBA00023125"/>
    </source>
</evidence>
<dbReference type="RefSeq" id="WP_021763192.1">
    <property type="nucleotide sequence ID" value="NZ_JACHVP010000007.1"/>
</dbReference>
<dbReference type="CDD" id="cd06267">
    <property type="entry name" value="PBP1_LacI_sugar_binding-like"/>
    <property type="match status" value="1"/>
</dbReference>
<dbReference type="PROSITE" id="PS50932">
    <property type="entry name" value="HTH_LACI_2"/>
    <property type="match status" value="1"/>
</dbReference>
<evidence type="ECO:0000256" key="1">
    <source>
        <dbReference type="ARBA" id="ARBA00023015"/>
    </source>
</evidence>
<dbReference type="Proteomes" id="UP000538196">
    <property type="component" value="Unassembled WGS sequence"/>
</dbReference>
<evidence type="ECO:0000256" key="3">
    <source>
        <dbReference type="ARBA" id="ARBA00023163"/>
    </source>
</evidence>
<dbReference type="Gene3D" id="1.10.260.40">
    <property type="entry name" value="lambda repressor-like DNA-binding domains"/>
    <property type="match status" value="1"/>
</dbReference>
<dbReference type="Gene3D" id="3.40.50.2300">
    <property type="match status" value="2"/>
</dbReference>